<comment type="caution">
    <text evidence="1">The sequence shown here is derived from an EMBL/GenBank/DDBJ whole genome shotgun (WGS) entry which is preliminary data.</text>
</comment>
<organism evidence="1">
    <name type="scientific">marine sediment metagenome</name>
    <dbReference type="NCBI Taxonomy" id="412755"/>
    <lineage>
        <taxon>unclassified sequences</taxon>
        <taxon>metagenomes</taxon>
        <taxon>ecological metagenomes</taxon>
    </lineage>
</organism>
<sequence length="120" mass="13284">MSIEEVRKEATTHECCSMRSGRVMDSTGGRIAPTIGQCNCWCHESRAFLCHRIDTVEQERDTALAALRLLSDYCKAMGEQNLALARKHIKLGTFENVANALGESYGPTRALLGRKKEVGL</sequence>
<reference evidence="1" key="1">
    <citation type="journal article" date="2015" name="Nature">
        <title>Complex archaea that bridge the gap between prokaryotes and eukaryotes.</title>
        <authorList>
            <person name="Spang A."/>
            <person name="Saw J.H."/>
            <person name="Jorgensen S.L."/>
            <person name="Zaremba-Niedzwiedzka K."/>
            <person name="Martijn J."/>
            <person name="Lind A.E."/>
            <person name="van Eijk R."/>
            <person name="Schleper C."/>
            <person name="Guy L."/>
            <person name="Ettema T.J."/>
        </authorList>
    </citation>
    <scope>NUCLEOTIDE SEQUENCE</scope>
</reference>
<protein>
    <submittedName>
        <fullName evidence="1">Uncharacterized protein</fullName>
    </submittedName>
</protein>
<gene>
    <name evidence="1" type="ORF">LCGC14_1177470</name>
</gene>
<dbReference type="AlphaFoldDB" id="A0A0F9PTJ3"/>
<name>A0A0F9PTJ3_9ZZZZ</name>
<accession>A0A0F9PTJ3</accession>
<evidence type="ECO:0000313" key="1">
    <source>
        <dbReference type="EMBL" id="KKM96512.1"/>
    </source>
</evidence>
<proteinExistence type="predicted"/>
<dbReference type="EMBL" id="LAZR01005871">
    <property type="protein sequence ID" value="KKM96512.1"/>
    <property type="molecule type" value="Genomic_DNA"/>
</dbReference>